<dbReference type="PROSITE" id="PS50249">
    <property type="entry name" value="MPN"/>
    <property type="match status" value="1"/>
</dbReference>
<dbReference type="RefSeq" id="WP_175113665.1">
    <property type="nucleotide sequence ID" value="NZ_CADIKF010000043.1"/>
</dbReference>
<reference evidence="9 10" key="1">
    <citation type="submission" date="2020-04" db="EMBL/GenBank/DDBJ databases">
        <authorList>
            <person name="De Canck E."/>
        </authorList>
    </citation>
    <scope>NUCLEOTIDE SEQUENCE [LARGE SCALE GENOMIC DNA]</scope>
    <source>
        <strain evidence="9 10">LMG 29739</strain>
    </source>
</reference>
<dbReference type="InterPro" id="IPR037518">
    <property type="entry name" value="MPN"/>
</dbReference>
<evidence type="ECO:0000256" key="1">
    <source>
        <dbReference type="ARBA" id="ARBA00022670"/>
    </source>
</evidence>
<evidence type="ECO:0000313" key="9">
    <source>
        <dbReference type="EMBL" id="CAB3765902.1"/>
    </source>
</evidence>
<dbReference type="PANTHER" id="PTHR30471:SF3">
    <property type="entry name" value="UPF0758 PROTEIN YEES-RELATED"/>
    <property type="match status" value="1"/>
</dbReference>
<dbReference type="GO" id="GO:0006508">
    <property type="term" value="P:proteolysis"/>
    <property type="evidence" value="ECO:0007669"/>
    <property type="project" value="UniProtKB-KW"/>
</dbReference>
<dbReference type="EMBL" id="CADIKF010000043">
    <property type="protein sequence ID" value="CAB3765902.1"/>
    <property type="molecule type" value="Genomic_DNA"/>
</dbReference>
<dbReference type="InterPro" id="IPR020891">
    <property type="entry name" value="UPF0758_CS"/>
</dbReference>
<accession>A0A6J5EKY7</accession>
<dbReference type="Gene3D" id="3.40.140.10">
    <property type="entry name" value="Cytidine Deaminase, domain 2"/>
    <property type="match status" value="1"/>
</dbReference>
<dbReference type="Proteomes" id="UP000494329">
    <property type="component" value="Unassembled WGS sequence"/>
</dbReference>
<keyword evidence="1" id="KW-0645">Protease</keyword>
<keyword evidence="5" id="KW-0482">Metalloprotease</keyword>
<feature type="region of interest" description="Disordered" evidence="7">
    <location>
        <begin position="17"/>
        <end position="39"/>
    </location>
</feature>
<dbReference type="InterPro" id="IPR046778">
    <property type="entry name" value="UPF0758_N"/>
</dbReference>
<keyword evidence="4" id="KW-0862">Zinc</keyword>
<keyword evidence="10" id="KW-1185">Reference proteome</keyword>
<dbReference type="AlphaFoldDB" id="A0A6J5EKY7"/>
<dbReference type="GO" id="GO:0008237">
    <property type="term" value="F:metallopeptidase activity"/>
    <property type="evidence" value="ECO:0007669"/>
    <property type="project" value="UniProtKB-KW"/>
</dbReference>
<keyword evidence="2" id="KW-0479">Metal-binding</keyword>
<keyword evidence="3" id="KW-0378">Hydrolase</keyword>
<dbReference type="PANTHER" id="PTHR30471">
    <property type="entry name" value="DNA REPAIR PROTEIN RADC"/>
    <property type="match status" value="1"/>
</dbReference>
<evidence type="ECO:0000259" key="8">
    <source>
        <dbReference type="PROSITE" id="PS50249"/>
    </source>
</evidence>
<dbReference type="NCBIfam" id="TIGR00608">
    <property type="entry name" value="radc"/>
    <property type="match status" value="1"/>
</dbReference>
<evidence type="ECO:0000256" key="6">
    <source>
        <dbReference type="RuleBase" id="RU003797"/>
    </source>
</evidence>
<dbReference type="PROSITE" id="PS01302">
    <property type="entry name" value="UPF0758"/>
    <property type="match status" value="1"/>
</dbReference>
<dbReference type="GO" id="GO:0046872">
    <property type="term" value="F:metal ion binding"/>
    <property type="evidence" value="ECO:0007669"/>
    <property type="project" value="UniProtKB-KW"/>
</dbReference>
<gene>
    <name evidence="9" type="ORF">LMG29739_04689</name>
</gene>
<evidence type="ECO:0000256" key="4">
    <source>
        <dbReference type="ARBA" id="ARBA00022833"/>
    </source>
</evidence>
<evidence type="ECO:0000256" key="5">
    <source>
        <dbReference type="ARBA" id="ARBA00023049"/>
    </source>
</evidence>
<protein>
    <recommendedName>
        <fullName evidence="8">MPN domain-containing protein</fullName>
    </recommendedName>
</protein>
<evidence type="ECO:0000256" key="3">
    <source>
        <dbReference type="ARBA" id="ARBA00022801"/>
    </source>
</evidence>
<dbReference type="SUPFAM" id="SSF47781">
    <property type="entry name" value="RuvA domain 2-like"/>
    <property type="match status" value="1"/>
</dbReference>
<comment type="similarity">
    <text evidence="6">Belongs to the UPF0758 family.</text>
</comment>
<dbReference type="Pfam" id="PF04002">
    <property type="entry name" value="RadC"/>
    <property type="match status" value="1"/>
</dbReference>
<dbReference type="InterPro" id="IPR025657">
    <property type="entry name" value="RadC_JAB"/>
</dbReference>
<dbReference type="CDD" id="cd08071">
    <property type="entry name" value="MPN_DUF2466"/>
    <property type="match status" value="1"/>
</dbReference>
<dbReference type="NCBIfam" id="NF000642">
    <property type="entry name" value="PRK00024.1"/>
    <property type="match status" value="1"/>
</dbReference>
<organism evidence="9 10">
    <name type="scientific">Paraburkholderia solisilvae</name>
    <dbReference type="NCBI Taxonomy" id="624376"/>
    <lineage>
        <taxon>Bacteria</taxon>
        <taxon>Pseudomonadati</taxon>
        <taxon>Pseudomonadota</taxon>
        <taxon>Betaproteobacteria</taxon>
        <taxon>Burkholderiales</taxon>
        <taxon>Burkholderiaceae</taxon>
        <taxon>Paraburkholderia</taxon>
    </lineage>
</organism>
<evidence type="ECO:0000256" key="7">
    <source>
        <dbReference type="SAM" id="MobiDB-lite"/>
    </source>
</evidence>
<dbReference type="InterPro" id="IPR010994">
    <property type="entry name" value="RuvA_2-like"/>
</dbReference>
<evidence type="ECO:0000313" key="10">
    <source>
        <dbReference type="Proteomes" id="UP000494329"/>
    </source>
</evidence>
<dbReference type="InterPro" id="IPR001405">
    <property type="entry name" value="UPF0758"/>
</dbReference>
<proteinExistence type="inferred from homology"/>
<feature type="domain" description="MPN" evidence="8">
    <location>
        <begin position="129"/>
        <end position="251"/>
    </location>
</feature>
<dbReference type="Pfam" id="PF20582">
    <property type="entry name" value="UPF0758_N"/>
    <property type="match status" value="1"/>
</dbReference>
<sequence length="251" mass="27608">MDASPCPAAVHPAPCLLFPPAEPSPRNRRGGIPPKDDMPRERLLKLGPSALSNTELIALILGSGLPGHNVFEMARTLEDRFKSMRAMLNATEKDFDGLHGIGRAKIAQMLAIVEIVRRALHEELEHRSLLDSPHAVDEYLRLKIGGLSHEVFYCLYLDARHRLIQAEEVARGSLTQMAVYPREIVRRALLLNTAGLIVAHNHPSGAAKPSAADRQLTRVLHEALALVDIKLLDHIVVGASDVYSFSRNGLI</sequence>
<name>A0A6J5EKY7_9BURK</name>
<evidence type="ECO:0000256" key="2">
    <source>
        <dbReference type="ARBA" id="ARBA00022723"/>
    </source>
</evidence>